<dbReference type="Gene3D" id="2.40.37.20">
    <property type="entry name" value="D-serine dehydratase-like domain"/>
    <property type="match status" value="1"/>
</dbReference>
<evidence type="ECO:0000313" key="4">
    <source>
        <dbReference type="EMBL" id="RJP24050.1"/>
    </source>
</evidence>
<evidence type="ECO:0000256" key="2">
    <source>
        <dbReference type="ARBA" id="ARBA00023239"/>
    </source>
</evidence>
<dbReference type="SUPFAM" id="SSF51419">
    <property type="entry name" value="PLP-binding barrel"/>
    <property type="match status" value="1"/>
</dbReference>
<dbReference type="Proteomes" id="UP000265882">
    <property type="component" value="Unassembled WGS sequence"/>
</dbReference>
<dbReference type="PANTHER" id="PTHR28004:SF2">
    <property type="entry name" value="D-SERINE DEHYDRATASE"/>
    <property type="match status" value="1"/>
</dbReference>
<dbReference type="GO" id="GO:0008721">
    <property type="term" value="F:D-serine ammonia-lyase activity"/>
    <property type="evidence" value="ECO:0007669"/>
    <property type="project" value="TreeGrafter"/>
</dbReference>
<evidence type="ECO:0000313" key="5">
    <source>
        <dbReference type="Proteomes" id="UP000265882"/>
    </source>
</evidence>
<evidence type="ECO:0000259" key="3">
    <source>
        <dbReference type="SMART" id="SM01119"/>
    </source>
</evidence>
<protein>
    <submittedName>
        <fullName evidence="4">DSD1 family PLP-dependent enzyme</fullName>
    </submittedName>
</protein>
<dbReference type="Gene3D" id="3.20.20.10">
    <property type="entry name" value="Alanine racemase"/>
    <property type="match status" value="1"/>
</dbReference>
<dbReference type="InterPro" id="IPR042208">
    <property type="entry name" value="D-ser_dehydrat-like_sf"/>
</dbReference>
<dbReference type="SMART" id="SM01119">
    <property type="entry name" value="D-ser_dehydrat"/>
    <property type="match status" value="1"/>
</dbReference>
<proteinExistence type="inferred from homology"/>
<dbReference type="AlphaFoldDB" id="A0A3A4P3X6"/>
<comment type="similarity">
    <text evidence="1">Belongs to the DSD1 family.</text>
</comment>
<dbReference type="EMBL" id="QZKU01000041">
    <property type="protein sequence ID" value="RJP24050.1"/>
    <property type="molecule type" value="Genomic_DNA"/>
</dbReference>
<dbReference type="CDD" id="cd06819">
    <property type="entry name" value="PLPDE_III_LS_D-TA"/>
    <property type="match status" value="1"/>
</dbReference>
<comment type="caution">
    <text evidence="4">The sequence shown here is derived from an EMBL/GenBank/DDBJ whole genome shotgun (WGS) entry which is preliminary data.</text>
</comment>
<dbReference type="InterPro" id="IPR029066">
    <property type="entry name" value="PLP-binding_barrel"/>
</dbReference>
<dbReference type="InterPro" id="IPR001608">
    <property type="entry name" value="Ala_racemase_N"/>
</dbReference>
<keyword evidence="2" id="KW-0456">Lyase</keyword>
<accession>A0A3A4P3X6</accession>
<dbReference type="InterPro" id="IPR026956">
    <property type="entry name" value="D-ser_dehydrat-like_dom"/>
</dbReference>
<organism evidence="4 5">
    <name type="scientific">Abyssobacteria bacterium (strain SURF_5)</name>
    <dbReference type="NCBI Taxonomy" id="2093360"/>
    <lineage>
        <taxon>Bacteria</taxon>
        <taxon>Pseudomonadati</taxon>
        <taxon>Candidatus Hydrogenedentota</taxon>
        <taxon>Candidatus Abyssobacteria</taxon>
    </lineage>
</organism>
<dbReference type="Pfam" id="PF14031">
    <property type="entry name" value="D-ser_dehydrat"/>
    <property type="match status" value="1"/>
</dbReference>
<reference evidence="4 5" key="1">
    <citation type="journal article" date="2017" name="ISME J.">
        <title>Energy and carbon metabolisms in a deep terrestrial subsurface fluid microbial community.</title>
        <authorList>
            <person name="Momper L."/>
            <person name="Jungbluth S.P."/>
            <person name="Lee M.D."/>
            <person name="Amend J.P."/>
        </authorList>
    </citation>
    <scope>NUCLEOTIDE SEQUENCE [LARGE SCALE GENOMIC DNA]</scope>
    <source>
        <strain evidence="4">SURF_5</strain>
    </source>
</reference>
<dbReference type="InterPro" id="IPR051466">
    <property type="entry name" value="D-amino_acid_metab_enzyme"/>
</dbReference>
<name>A0A3A4P3X6_ABYX5</name>
<dbReference type="Pfam" id="PF01168">
    <property type="entry name" value="Ala_racemase_N"/>
    <property type="match status" value="1"/>
</dbReference>
<feature type="domain" description="D-serine dehydratase-like" evidence="3">
    <location>
        <begin position="255"/>
        <end position="341"/>
    </location>
</feature>
<dbReference type="GO" id="GO:0036088">
    <property type="term" value="P:D-serine catabolic process"/>
    <property type="evidence" value="ECO:0007669"/>
    <property type="project" value="TreeGrafter"/>
</dbReference>
<evidence type="ECO:0000256" key="1">
    <source>
        <dbReference type="ARBA" id="ARBA00005323"/>
    </source>
</evidence>
<gene>
    <name evidence="4" type="ORF">C4520_04995</name>
</gene>
<dbReference type="PANTHER" id="PTHR28004">
    <property type="entry name" value="ZGC:162816-RELATED"/>
    <property type="match status" value="1"/>
</dbReference>
<sequence>MENISKYDIDTPALLIDLDKMERNIQKMAEFFDKQQAELRPHTKTHKCPVLAHKQLRAGAHGITCAKLGEAEVMAAAGVQDILIANQIVGHDKIARLANLAHHCEIMVAVESAQNVAELSLAAKAVDSTIRVLIEVDVGMHRCGVKNPEDALALARTILSSPGLAFEGIMGYEGHVVMVPDLEDRRQACIQSMQTLVGVKETLETNGIPVKIVSAGGTGTYNISGSYPGVTEIQAGSYILMDAKYRSVLEDFECALTLLCTVTSRPDKTTAILDAGMKAVTFEFGMPDLISLPGASFAFLSEEHGHLYLEDADPKVGDKVELIPSHCCTTINLHDRFYAVRGERLESVWNIAARGKFM</sequence>